<dbReference type="Proteomes" id="UP000320591">
    <property type="component" value="Chromosome"/>
</dbReference>
<accession>A0A5B8IBR9</accession>
<name>A0A5B8IBR9_9GAMM</name>
<dbReference type="STRING" id="568768.GCA_000406125_00418"/>
<dbReference type="SUPFAM" id="SSF47203">
    <property type="entry name" value="Acyl-CoA dehydrogenase C-terminal domain-like"/>
    <property type="match status" value="1"/>
</dbReference>
<evidence type="ECO:0000313" key="2">
    <source>
        <dbReference type="Proteomes" id="UP000320591"/>
    </source>
</evidence>
<dbReference type="InterPro" id="IPR036250">
    <property type="entry name" value="AcylCo_DH-like_C"/>
</dbReference>
<sequence length="209" mass="23782">MHDVLFNDIYALFKNQSPNEAIRRFRLNMTEKNVQEPAVKLALIADVQQNSETDPVLEAMGLCIESDSTQTYQTLHRLYGPVSIAARLGLLSRILSISWQHLSSRTSFGVKTTKHQLIKAEFAEISNQIDFMLTQWELRISQDDYSGIDEDHWQISFLTNRAEKLMGGHGYLLGNSHSLSYLSVMIYSLYGKSDDEETLFPVEHIGQPA</sequence>
<dbReference type="KEGG" id="dic:Dpoa569_0003530"/>
<protein>
    <submittedName>
        <fullName evidence="1">Acyl-CoA dehydrogenase family protein</fullName>
    </submittedName>
</protein>
<evidence type="ECO:0000313" key="1">
    <source>
        <dbReference type="EMBL" id="QDX31493.1"/>
    </source>
</evidence>
<keyword evidence="2" id="KW-1185">Reference proteome</keyword>
<dbReference type="RefSeq" id="WP_042868229.1">
    <property type="nucleotide sequence ID" value="NZ_CM001975.1"/>
</dbReference>
<dbReference type="AlphaFoldDB" id="A0A5B8IBR9"/>
<gene>
    <name evidence="1" type="ORF">Dpoa569_0003530</name>
</gene>
<proteinExistence type="predicted"/>
<dbReference type="EMBL" id="CP042220">
    <property type="protein sequence ID" value="QDX31493.1"/>
    <property type="molecule type" value="Genomic_DNA"/>
</dbReference>
<organism evidence="1 2">
    <name type="scientific">Dickeya poaceiphila</name>
    <dbReference type="NCBI Taxonomy" id="568768"/>
    <lineage>
        <taxon>Bacteria</taxon>
        <taxon>Pseudomonadati</taxon>
        <taxon>Pseudomonadota</taxon>
        <taxon>Gammaproteobacteria</taxon>
        <taxon>Enterobacterales</taxon>
        <taxon>Pectobacteriaceae</taxon>
        <taxon>Dickeya</taxon>
    </lineage>
</organism>
<dbReference type="GO" id="GO:0016627">
    <property type="term" value="F:oxidoreductase activity, acting on the CH-CH group of donors"/>
    <property type="evidence" value="ECO:0007669"/>
    <property type="project" value="InterPro"/>
</dbReference>
<reference evidence="1 2" key="1">
    <citation type="journal article" date="2019" name="Environ. Microbiol.">
        <title>The phytopathogenic nature of Dickeya aquatica 174/2 and the dynamic early evolution of Dickeya pathogenicity.</title>
        <authorList>
            <person name="Duprey A."/>
            <person name="Taib N."/>
            <person name="Leonard S."/>
            <person name="Garin T."/>
            <person name="Flandrois J.P."/>
            <person name="Nasser W."/>
            <person name="Brochier-Armanet C."/>
            <person name="Reverchon S."/>
        </authorList>
    </citation>
    <scope>NUCLEOTIDE SEQUENCE [LARGE SCALE GENOMIC DNA]</scope>
    <source>
        <strain evidence="1 2">NCPPB 569</strain>
    </source>
</reference>
<dbReference type="OrthoDB" id="7012582at2"/>